<keyword evidence="2 5" id="KW-0378">Hydrolase</keyword>
<dbReference type="Pfam" id="PF00933">
    <property type="entry name" value="Glyco_hydro_3"/>
    <property type="match status" value="1"/>
</dbReference>
<organism evidence="5 6">
    <name type="scientific">Pseudomonas yamanorum</name>
    <dbReference type="NCBI Taxonomy" id="515393"/>
    <lineage>
        <taxon>Bacteria</taxon>
        <taxon>Pseudomonadati</taxon>
        <taxon>Pseudomonadota</taxon>
        <taxon>Gammaproteobacteria</taxon>
        <taxon>Pseudomonadales</taxon>
        <taxon>Pseudomonadaceae</taxon>
        <taxon>Pseudomonas</taxon>
    </lineage>
</organism>
<dbReference type="InterPro" id="IPR036881">
    <property type="entry name" value="Glyco_hydro_3_C_sf"/>
</dbReference>
<keyword evidence="6" id="KW-1185">Reference proteome</keyword>
<dbReference type="Pfam" id="PF01915">
    <property type="entry name" value="Glyco_hydro_3_C"/>
    <property type="match status" value="1"/>
</dbReference>
<proteinExistence type="inferred from homology"/>
<feature type="chain" id="PRO_5045645840" evidence="3">
    <location>
        <begin position="37"/>
        <end position="904"/>
    </location>
</feature>
<dbReference type="Gene3D" id="2.60.40.10">
    <property type="entry name" value="Immunoglobulins"/>
    <property type="match status" value="1"/>
</dbReference>
<dbReference type="InterPro" id="IPR013783">
    <property type="entry name" value="Ig-like_fold"/>
</dbReference>
<gene>
    <name evidence="5" type="ORF">RCO22_08610</name>
</gene>
<sequence>MTTSITRYGRVRPGFFRLSTLAAAVLCSTLAGPSMARETDEARVDALLKKMTLDDKFNLIRGMTEADATNQGQAGYLPGVPRLGVPALRMADGPPGILTRKASIIPTSTMGLAATFSKQDAFDNGTVIGEEAKRLGIDVALEPFINMFRDSGFRRGWNTYGEDPLLTGSMGAGLIKGIQGQGVMAQAKHLVGYDMTGFDVSIPEQALHEVYLAPFQDAVDAGVASIMCSYNKLNGEFACGNEQLLEQVLRKQMGFKGFVTSDWGGVHSAQYIKRGMDMEMPGRIDEQHPFWDIMRSYYDNTEQQQPALHTSMGSMKKVFARPMPEEWMVGQRPNVLLGQFPNDEKPSNLFEALRDKTVREQDIDKAARRVLGQMERFGLLDKGSHQPQSTPMVPGLSAIVRRTSEHSAVLLKNQDNVLPLSKDDLTGVAMIGPGAVQPVALGVSAEHAIGMPQLQVGPANALKAIEPNAAISVTVANDMTGVVIPADRVSFDGKPGWVRVEEGQNQRDNQLQFTGANALAANTLPSWKTHLTIDQEGDYNLNLHMLGAGAVLKVDGKIIGESSSLKNALHGDVVHPGQDALMPTTDGLNNVRRMAKLSRGEHLIEVSTYNDTSGAPVQVRLAWVTPAMREANRAQALAAARSAKKVVFFAWARTDPQFGLPGDQDKLIEEIAAINPNLVVVLNTSSPVALPWLDKVKGLVQMWWTGDEGGPATANILTGRSNPAGRLPFTWARSLQDYPATDPKYPERGQQLDGVVRYTEGVNIGYRWFESQHKAPLFPFGYGLSYSRFDYSALQTYRLGNGDLKVDFKLTNSGGVAGDEVPQLYLSAPQHKVEGAEFAPQTLVGFDRVSLKAGETREVSITVPLRKLQYWAVKTQSWELPRGKRTLKLASASDNVKASHAVSF</sequence>
<name>A0ABU1CP12_9PSED</name>
<dbReference type="InterPro" id="IPR050288">
    <property type="entry name" value="Cellulose_deg_GH3"/>
</dbReference>
<feature type="signal peptide" evidence="3">
    <location>
        <begin position="1"/>
        <end position="36"/>
    </location>
</feature>
<dbReference type="SMART" id="SM01217">
    <property type="entry name" value="Fn3_like"/>
    <property type="match status" value="1"/>
</dbReference>
<evidence type="ECO:0000313" key="6">
    <source>
        <dbReference type="Proteomes" id="UP001224477"/>
    </source>
</evidence>
<dbReference type="SUPFAM" id="SSF52279">
    <property type="entry name" value="Beta-D-glucan exohydrolase, C-terminal domain"/>
    <property type="match status" value="1"/>
</dbReference>
<dbReference type="PANTHER" id="PTHR42715">
    <property type="entry name" value="BETA-GLUCOSIDASE"/>
    <property type="match status" value="1"/>
</dbReference>
<keyword evidence="3" id="KW-0732">Signal</keyword>
<dbReference type="Gene3D" id="3.40.50.1700">
    <property type="entry name" value="Glycoside hydrolase family 3 C-terminal domain"/>
    <property type="match status" value="1"/>
</dbReference>
<evidence type="ECO:0000256" key="2">
    <source>
        <dbReference type="ARBA" id="ARBA00022801"/>
    </source>
</evidence>
<dbReference type="Proteomes" id="UP001224477">
    <property type="component" value="Unassembled WGS sequence"/>
</dbReference>
<dbReference type="RefSeq" id="WP_256349212.1">
    <property type="nucleotide sequence ID" value="NZ_CP159621.1"/>
</dbReference>
<dbReference type="InterPro" id="IPR026891">
    <property type="entry name" value="Fn3-like"/>
</dbReference>
<protein>
    <submittedName>
        <fullName evidence="5">Glycoside hydrolase family 3 C-terminal domain-containing protein</fullName>
    </submittedName>
</protein>
<dbReference type="InterPro" id="IPR017853">
    <property type="entry name" value="GH"/>
</dbReference>
<dbReference type="PRINTS" id="PR00133">
    <property type="entry name" value="GLHYDRLASE3"/>
</dbReference>
<evidence type="ECO:0000256" key="1">
    <source>
        <dbReference type="ARBA" id="ARBA00005336"/>
    </source>
</evidence>
<dbReference type="GO" id="GO:0016787">
    <property type="term" value="F:hydrolase activity"/>
    <property type="evidence" value="ECO:0007669"/>
    <property type="project" value="UniProtKB-KW"/>
</dbReference>
<dbReference type="PANTHER" id="PTHR42715:SF10">
    <property type="entry name" value="BETA-GLUCOSIDASE"/>
    <property type="match status" value="1"/>
</dbReference>
<dbReference type="InterPro" id="IPR036962">
    <property type="entry name" value="Glyco_hydro_3_N_sf"/>
</dbReference>
<reference evidence="5 6" key="1">
    <citation type="journal article" date="2023" name="Microbiol. Resour. Announc.">
        <title>Whole-genome sequence of Pseudomonas yamanorum OLsAu1 isolated from the edible ectomycorrhizal mushroom Lactarius sp. section Deliciosi.</title>
        <authorList>
            <person name="Ramirez-Mendoza R."/>
            <person name="Angeles-Argaiz R.E."/>
            <person name="Hernandez-Oaxaca D."/>
            <person name="Aguirre-Beltran L."/>
            <person name="Almaraz-Suarez J."/>
            <person name="Perez-Moreno J."/>
        </authorList>
    </citation>
    <scope>NUCLEOTIDE SEQUENCE [LARGE SCALE GENOMIC DNA]</scope>
    <source>
        <strain evidence="5 6">OLsAu1</strain>
    </source>
</reference>
<evidence type="ECO:0000256" key="3">
    <source>
        <dbReference type="SAM" id="SignalP"/>
    </source>
</evidence>
<evidence type="ECO:0000313" key="5">
    <source>
        <dbReference type="EMBL" id="MDR0188996.1"/>
    </source>
</evidence>
<dbReference type="EMBL" id="JAVGXC010000006">
    <property type="protein sequence ID" value="MDR0188996.1"/>
    <property type="molecule type" value="Genomic_DNA"/>
</dbReference>
<evidence type="ECO:0000259" key="4">
    <source>
        <dbReference type="SMART" id="SM01217"/>
    </source>
</evidence>
<dbReference type="InterPro" id="IPR002772">
    <property type="entry name" value="Glyco_hydro_3_C"/>
</dbReference>
<comment type="similarity">
    <text evidence="1">Belongs to the glycosyl hydrolase 3 family.</text>
</comment>
<dbReference type="Pfam" id="PF14310">
    <property type="entry name" value="Fn3-like"/>
    <property type="match status" value="1"/>
</dbReference>
<dbReference type="Gene3D" id="3.20.20.300">
    <property type="entry name" value="Glycoside hydrolase, family 3, N-terminal domain"/>
    <property type="match status" value="2"/>
</dbReference>
<feature type="domain" description="Fibronectin type III-like" evidence="4">
    <location>
        <begin position="820"/>
        <end position="893"/>
    </location>
</feature>
<dbReference type="InterPro" id="IPR001764">
    <property type="entry name" value="Glyco_hydro_3_N"/>
</dbReference>
<accession>A0ABU1CP12</accession>
<dbReference type="SUPFAM" id="SSF51445">
    <property type="entry name" value="(Trans)glycosidases"/>
    <property type="match status" value="1"/>
</dbReference>
<comment type="caution">
    <text evidence="5">The sequence shown here is derived from an EMBL/GenBank/DDBJ whole genome shotgun (WGS) entry which is preliminary data.</text>
</comment>
<dbReference type="Gene3D" id="2.60.120.260">
    <property type="entry name" value="Galactose-binding domain-like"/>
    <property type="match status" value="1"/>
</dbReference>